<dbReference type="EMBL" id="JAVHJM010000002">
    <property type="protein sequence ID" value="KAK6518303.1"/>
    <property type="molecule type" value="Genomic_DNA"/>
</dbReference>
<accession>A0AAN8PPT2</accession>
<evidence type="ECO:0008006" key="3">
    <source>
        <dbReference type="Google" id="ProtNLM"/>
    </source>
</evidence>
<sequence>MTSITSLAATPEILDNILGYLPKPDVNNVGLTCKALLPASLHSLWGTLELLYQDPYVTKWYSGTKPEKNIWHMIEWHTVEKYWVPSPWLHYTTYIKFDRYLNSDTRVSRAVLELLESGKICPNRVELTVDTPSAEKQLERLKKYSESRELVDFSIYLDSTFQMTKFADLHKITRLTLHRSPPVSESSFESKAEFESWLKGYIEEFAEIIRQTPNLTHFTWQKGENEPECRKYELSVVSNQLQNLQDAFSSLRYLWNLKIDGYIFHPSFFLVPPPSIRRLEVLGCVSSVWWRSFATCPLLGLEAVFLRTCQDWEELRGFADLDQEPAFKDIRLGGVAVRSLRKAFVVLYNNPPDVIQCLVQRNENIDSHAKRAAQFARARQIMQESLGIFDEGFGKCKTAVTNAYIQNHRTGHQPESNSQAWARFGELMIRHARGDFPEESLFSGRDTLNIANQSRELLLRYLDDCIDEITSDQSKKISGGDEGLTEMQFMERCVAGLRSRTRALKDEIEGLSYSVESFARQFDRKLRGMESTIKQTVLDKLVAGDELTPEIVLDMWVQVVMDETASGTPARTLENDLRGMPWDSPISGDIMVDTLADTSRHLPRYHM</sequence>
<gene>
    <name evidence="1" type="ORF">TWF506_005463</name>
</gene>
<reference evidence="1 2" key="1">
    <citation type="submission" date="2019-10" db="EMBL/GenBank/DDBJ databases">
        <authorList>
            <person name="Palmer J.M."/>
        </authorList>
    </citation>
    <scope>NUCLEOTIDE SEQUENCE [LARGE SCALE GENOMIC DNA]</scope>
    <source>
        <strain evidence="1 2">TWF506</strain>
    </source>
</reference>
<organism evidence="1 2">
    <name type="scientific">Arthrobotrys conoides</name>
    <dbReference type="NCBI Taxonomy" id="74498"/>
    <lineage>
        <taxon>Eukaryota</taxon>
        <taxon>Fungi</taxon>
        <taxon>Dikarya</taxon>
        <taxon>Ascomycota</taxon>
        <taxon>Pezizomycotina</taxon>
        <taxon>Orbiliomycetes</taxon>
        <taxon>Orbiliales</taxon>
        <taxon>Orbiliaceae</taxon>
        <taxon>Arthrobotrys</taxon>
    </lineage>
</organism>
<keyword evidence="2" id="KW-1185">Reference proteome</keyword>
<name>A0AAN8PPT2_9PEZI</name>
<dbReference type="Proteomes" id="UP001307849">
    <property type="component" value="Unassembled WGS sequence"/>
</dbReference>
<dbReference type="AlphaFoldDB" id="A0AAN8PPT2"/>
<protein>
    <recommendedName>
        <fullName evidence="3">F-box domain-containing protein</fullName>
    </recommendedName>
</protein>
<proteinExistence type="predicted"/>
<comment type="caution">
    <text evidence="1">The sequence shown here is derived from an EMBL/GenBank/DDBJ whole genome shotgun (WGS) entry which is preliminary data.</text>
</comment>
<evidence type="ECO:0000313" key="1">
    <source>
        <dbReference type="EMBL" id="KAK6518303.1"/>
    </source>
</evidence>
<evidence type="ECO:0000313" key="2">
    <source>
        <dbReference type="Proteomes" id="UP001307849"/>
    </source>
</evidence>